<name>A0ABQ2TML9_STRBA</name>
<dbReference type="Proteomes" id="UP000659767">
    <property type="component" value="Unassembled WGS sequence"/>
</dbReference>
<gene>
    <name evidence="1" type="ORF">GCM10010253_54540</name>
</gene>
<dbReference type="EMBL" id="BMSZ01000017">
    <property type="protein sequence ID" value="GGS72640.1"/>
    <property type="molecule type" value="Genomic_DNA"/>
</dbReference>
<keyword evidence="2" id="KW-1185">Reference proteome</keyword>
<reference evidence="2" key="1">
    <citation type="journal article" date="2019" name="Int. J. Syst. Evol. Microbiol.">
        <title>The Global Catalogue of Microorganisms (GCM) 10K type strain sequencing project: providing services to taxonomists for standard genome sequencing and annotation.</title>
        <authorList>
            <consortium name="The Broad Institute Genomics Platform"/>
            <consortium name="The Broad Institute Genome Sequencing Center for Infectious Disease"/>
            <person name="Wu L."/>
            <person name="Ma J."/>
        </authorList>
    </citation>
    <scope>NUCLEOTIDE SEQUENCE [LARGE SCALE GENOMIC DNA]</scope>
    <source>
        <strain evidence="2">JCM 4350</strain>
    </source>
</reference>
<comment type="caution">
    <text evidence="1">The sequence shown here is derived from an EMBL/GenBank/DDBJ whole genome shotgun (WGS) entry which is preliminary data.</text>
</comment>
<protein>
    <submittedName>
        <fullName evidence="1">Uncharacterized protein</fullName>
    </submittedName>
</protein>
<accession>A0ABQ2TML9</accession>
<evidence type="ECO:0000313" key="2">
    <source>
        <dbReference type="Proteomes" id="UP000659767"/>
    </source>
</evidence>
<dbReference type="InterPro" id="IPR046037">
    <property type="entry name" value="DUF5995"/>
</dbReference>
<sequence length="236" mass="25319">MTQIEQFAGTAGAGRLSAGASPVIERMREWCSRWPPGEGVAVFNTAYLEVVGRVAPDLGGGGPDDREAAALLAVRCAEAYLSAAETAAAGGRPPECWRPLLPCRRHPGVRPVQFALSALQAHVGHDLVLAVVDTCRTLGCDLPDLEGEFERAGDLLALLEERIHDELMPGPDALGIADPLTHLVSSWSLERAREAAWSAARVLWRLRGFPSLAEEFRQRTDAGAGLVGRLLLTPCR</sequence>
<proteinExistence type="predicted"/>
<organism evidence="1 2">
    <name type="scientific">Streptomyces badius</name>
    <dbReference type="NCBI Taxonomy" id="1941"/>
    <lineage>
        <taxon>Bacteria</taxon>
        <taxon>Bacillati</taxon>
        <taxon>Actinomycetota</taxon>
        <taxon>Actinomycetes</taxon>
        <taxon>Kitasatosporales</taxon>
        <taxon>Streptomycetaceae</taxon>
        <taxon>Streptomyces</taxon>
    </lineage>
</organism>
<dbReference type="Pfam" id="PF19458">
    <property type="entry name" value="DUF5995"/>
    <property type="match status" value="1"/>
</dbReference>
<dbReference type="RefSeq" id="WP_199889339.1">
    <property type="nucleotide sequence ID" value="NZ_BMSZ01000017.1"/>
</dbReference>
<evidence type="ECO:0000313" key="1">
    <source>
        <dbReference type="EMBL" id="GGS72640.1"/>
    </source>
</evidence>